<reference evidence="10 11" key="1">
    <citation type="journal article" date="2010" name="J. Bacteriol.">
        <title>Genome sequence of the oligotrophic marine Gammaproteobacterium HTCC2143, isolated from the Oregon Coast.</title>
        <authorList>
            <person name="Oh H.M."/>
            <person name="Kang I."/>
            <person name="Ferriera S."/>
            <person name="Giovannoni S.J."/>
            <person name="Cho J.C."/>
        </authorList>
    </citation>
    <scope>NUCLEOTIDE SEQUENCE [LARGE SCALE GENOMIC DNA]</scope>
    <source>
        <strain evidence="10 11">HTCC2143</strain>
    </source>
</reference>
<keyword evidence="6 8" id="KW-1133">Transmembrane helix</keyword>
<evidence type="ECO:0000259" key="9">
    <source>
        <dbReference type="Pfam" id="PF00482"/>
    </source>
</evidence>
<keyword evidence="5 8" id="KW-0812">Transmembrane</keyword>
<dbReference type="EMBL" id="AAVT01000002">
    <property type="protein sequence ID" value="EAW31874.1"/>
    <property type="molecule type" value="Genomic_DNA"/>
</dbReference>
<proteinExistence type="inferred from homology"/>
<dbReference type="GO" id="GO:0015628">
    <property type="term" value="P:protein secretion by the type II secretion system"/>
    <property type="evidence" value="ECO:0007669"/>
    <property type="project" value="InterPro"/>
</dbReference>
<comment type="similarity">
    <text evidence="2">Belongs to the GSP F family.</text>
</comment>
<dbReference type="Pfam" id="PF00482">
    <property type="entry name" value="T2SSF"/>
    <property type="match status" value="2"/>
</dbReference>
<dbReference type="AlphaFoldDB" id="A0YBE4"/>
<evidence type="ECO:0000256" key="8">
    <source>
        <dbReference type="SAM" id="Phobius"/>
    </source>
</evidence>
<feature type="transmembrane region" description="Helical" evidence="8">
    <location>
        <begin position="177"/>
        <end position="199"/>
    </location>
</feature>
<dbReference type="PANTHER" id="PTHR30012">
    <property type="entry name" value="GENERAL SECRETION PATHWAY PROTEIN"/>
    <property type="match status" value="1"/>
</dbReference>
<dbReference type="OrthoDB" id="9805682at2"/>
<organism evidence="10 11">
    <name type="scientific">marine gamma proteobacterium HTCC2143</name>
    <dbReference type="NCBI Taxonomy" id="247633"/>
    <lineage>
        <taxon>Bacteria</taxon>
        <taxon>Pseudomonadati</taxon>
        <taxon>Pseudomonadota</taxon>
        <taxon>Gammaproteobacteria</taxon>
        <taxon>Cellvibrionales</taxon>
        <taxon>Spongiibacteraceae</taxon>
        <taxon>BD1-7 clade</taxon>
    </lineage>
</organism>
<comment type="caution">
    <text evidence="10">The sequence shown here is derived from an EMBL/GenBank/DDBJ whole genome shotgun (WGS) entry which is preliminary data.</text>
</comment>
<evidence type="ECO:0000256" key="5">
    <source>
        <dbReference type="ARBA" id="ARBA00022692"/>
    </source>
</evidence>
<feature type="domain" description="Type II secretion system protein GspF" evidence="9">
    <location>
        <begin position="78"/>
        <end position="200"/>
    </location>
</feature>
<dbReference type="FunFam" id="1.20.81.30:FF:000001">
    <property type="entry name" value="Type II secretion system protein F"/>
    <property type="match status" value="2"/>
</dbReference>
<dbReference type="NCBIfam" id="TIGR02120">
    <property type="entry name" value="GspF"/>
    <property type="match status" value="1"/>
</dbReference>
<dbReference type="InterPro" id="IPR011850">
    <property type="entry name" value="T2SS_GspF"/>
</dbReference>
<keyword evidence="3" id="KW-1003">Cell membrane</keyword>
<dbReference type="Proteomes" id="UP000004931">
    <property type="component" value="Unassembled WGS sequence"/>
</dbReference>
<name>A0YBE4_9GAMM</name>
<dbReference type="PANTHER" id="PTHR30012:SF0">
    <property type="entry name" value="TYPE II SECRETION SYSTEM PROTEIN F-RELATED"/>
    <property type="match status" value="1"/>
</dbReference>
<keyword evidence="7 8" id="KW-0472">Membrane</keyword>
<comment type="subcellular location">
    <subcellularLocation>
        <location evidence="1">Cell inner membrane</location>
        <topology evidence="1">Multi-pass membrane protein</topology>
    </subcellularLocation>
</comment>
<dbReference type="eggNOG" id="COG1459">
    <property type="taxonomic scope" value="Bacteria"/>
</dbReference>
<dbReference type="InterPro" id="IPR042094">
    <property type="entry name" value="T2SS_GspF_sf"/>
</dbReference>
<dbReference type="PRINTS" id="PR00812">
    <property type="entry name" value="BCTERIALGSPF"/>
</dbReference>
<protein>
    <submittedName>
        <fullName evidence="10">General secretion pathway protein F</fullName>
    </submittedName>
</protein>
<evidence type="ECO:0000256" key="1">
    <source>
        <dbReference type="ARBA" id="ARBA00004429"/>
    </source>
</evidence>
<dbReference type="GO" id="GO:0015627">
    <property type="term" value="C:type II protein secretion system complex"/>
    <property type="evidence" value="ECO:0007669"/>
    <property type="project" value="InterPro"/>
</dbReference>
<evidence type="ECO:0000256" key="2">
    <source>
        <dbReference type="ARBA" id="ARBA00005745"/>
    </source>
</evidence>
<dbReference type="STRING" id="247633.GP2143_05470"/>
<keyword evidence="11" id="KW-1185">Reference proteome</keyword>
<gene>
    <name evidence="10" type="ORF">GP2143_05470</name>
</gene>
<feature type="transmembrane region" description="Helical" evidence="8">
    <location>
        <begin position="227"/>
        <end position="249"/>
    </location>
</feature>
<dbReference type="Gene3D" id="1.20.81.30">
    <property type="entry name" value="Type II secretion system (T2SS), domain F"/>
    <property type="match status" value="2"/>
</dbReference>
<evidence type="ECO:0000256" key="7">
    <source>
        <dbReference type="ARBA" id="ARBA00023136"/>
    </source>
</evidence>
<evidence type="ECO:0000256" key="3">
    <source>
        <dbReference type="ARBA" id="ARBA00022475"/>
    </source>
</evidence>
<dbReference type="GO" id="GO:0005886">
    <property type="term" value="C:plasma membrane"/>
    <property type="evidence" value="ECO:0007669"/>
    <property type="project" value="UniProtKB-SubCell"/>
</dbReference>
<evidence type="ECO:0000256" key="4">
    <source>
        <dbReference type="ARBA" id="ARBA00022519"/>
    </source>
</evidence>
<dbReference type="InterPro" id="IPR018076">
    <property type="entry name" value="T2SS_GspF_dom"/>
</dbReference>
<feature type="transmembrane region" description="Helical" evidence="8">
    <location>
        <begin position="383"/>
        <end position="404"/>
    </location>
</feature>
<sequence>MSAFSYAALDESGTEQSGIIEADTSRQVRQILRDQGLSPLQVVNTGAMITPKNLDDQKKLLSFSRSPSLKVAELAVITRQLATLIQSAMPLEEALTAISQQTDSNKLRGIVLNVRSKVMEGHSLAHSMADYPNAFPGLFRATVAAGEHSGHLELVLNRLADYTENAYQSRQKTKLALLYPAILFFLAIAIVSGLMAFVVPDVVDVFIGQGQELPLLTRGLISLSDFVVSYGLLLLVLIFAAVVVARYSLKNEAVKLRWHRLLLRMPLIGRFSRGSNTARYASTLSILTSSGVPLVEAMKIAAKVVENCFLQQAVHLATQQVREGGSMHQALEQSGYFPPIMIHMIASGEASGELDTMLERISDSQQKELDNLVATLIGIAEPVMLVFMGGAVLIIVVAILQPIFDLNQMI</sequence>
<keyword evidence="4" id="KW-0997">Cell inner membrane</keyword>
<feature type="domain" description="Type II secretion system protein GspF" evidence="9">
    <location>
        <begin position="281"/>
        <end position="402"/>
    </location>
</feature>
<evidence type="ECO:0000256" key="6">
    <source>
        <dbReference type="ARBA" id="ARBA00022989"/>
    </source>
</evidence>
<evidence type="ECO:0000313" key="10">
    <source>
        <dbReference type="EMBL" id="EAW31874.1"/>
    </source>
</evidence>
<accession>A0YBE4</accession>
<dbReference type="InterPro" id="IPR003004">
    <property type="entry name" value="GspF/PilC"/>
</dbReference>
<evidence type="ECO:0000313" key="11">
    <source>
        <dbReference type="Proteomes" id="UP000004931"/>
    </source>
</evidence>